<evidence type="ECO:0000313" key="2">
    <source>
        <dbReference type="EMBL" id="CAE8627642.1"/>
    </source>
</evidence>
<dbReference type="OrthoDB" id="434728at2759"/>
<dbReference type="Proteomes" id="UP000654075">
    <property type="component" value="Unassembled WGS sequence"/>
</dbReference>
<feature type="region of interest" description="Disordered" evidence="1">
    <location>
        <begin position="136"/>
        <end position="156"/>
    </location>
</feature>
<comment type="caution">
    <text evidence="2">The sequence shown here is derived from an EMBL/GenBank/DDBJ whole genome shotgun (WGS) entry which is preliminary data.</text>
</comment>
<feature type="non-terminal residue" evidence="2">
    <location>
        <position position="1"/>
    </location>
</feature>
<reference evidence="2" key="1">
    <citation type="submission" date="2021-02" db="EMBL/GenBank/DDBJ databases">
        <authorList>
            <person name="Dougan E. K."/>
            <person name="Rhodes N."/>
            <person name="Thang M."/>
            <person name="Chan C."/>
        </authorList>
    </citation>
    <scope>NUCLEOTIDE SEQUENCE</scope>
</reference>
<evidence type="ECO:0000256" key="1">
    <source>
        <dbReference type="SAM" id="MobiDB-lite"/>
    </source>
</evidence>
<dbReference type="OMA" id="VNQHEAG"/>
<evidence type="ECO:0000313" key="3">
    <source>
        <dbReference type="Proteomes" id="UP000654075"/>
    </source>
</evidence>
<feature type="region of interest" description="Disordered" evidence="1">
    <location>
        <begin position="174"/>
        <end position="207"/>
    </location>
</feature>
<keyword evidence="3" id="KW-1185">Reference proteome</keyword>
<feature type="compositionally biased region" description="Low complexity" evidence="1">
    <location>
        <begin position="196"/>
        <end position="207"/>
    </location>
</feature>
<protein>
    <submittedName>
        <fullName evidence="2">Uncharacterized protein</fullName>
    </submittedName>
</protein>
<feature type="compositionally biased region" description="Basic and acidic residues" evidence="1">
    <location>
        <begin position="106"/>
        <end position="115"/>
    </location>
</feature>
<accession>A0A813GMY6</accession>
<sequence length="303" mass="32950">IFQDMAAAEGDVTRLQLALSSSSPTLPRLPPGVAAAQARGAQKASGEASRRQVFLSGLINEDLQKLSSWHGSRPHHEQKRFLRSVDALYKAFDSTAGGASAKRQARPTEADRAAEAHYAQEAAVAQEAAAFRAAEADPLNGPPRSPRAMAASSSEPALAKKPIEVFEAKKRMELRNKQRGDDQDPNSLNDWLEGESITSKTTASTALSRRTRFSELTATSLGGSSICSEPGTMHQMQFKQHKRGFALNKNAWKPVNQHEAGALKDGVPNIGWPDSERLKTAFQDQFGTRVVGQNITKQMYADR</sequence>
<proteinExistence type="predicted"/>
<name>A0A813GMY6_POLGL</name>
<dbReference type="AlphaFoldDB" id="A0A813GMY6"/>
<feature type="non-terminal residue" evidence="2">
    <location>
        <position position="303"/>
    </location>
</feature>
<gene>
    <name evidence="2" type="ORF">PGLA1383_LOCUS44371</name>
</gene>
<feature type="compositionally biased region" description="Low complexity" evidence="1">
    <location>
        <begin position="34"/>
        <end position="44"/>
    </location>
</feature>
<feature type="compositionally biased region" description="Low complexity" evidence="1">
    <location>
        <begin position="146"/>
        <end position="156"/>
    </location>
</feature>
<dbReference type="EMBL" id="CAJNNV010029226">
    <property type="protein sequence ID" value="CAE8627642.1"/>
    <property type="molecule type" value="Genomic_DNA"/>
</dbReference>
<organism evidence="2 3">
    <name type="scientific">Polarella glacialis</name>
    <name type="common">Dinoflagellate</name>
    <dbReference type="NCBI Taxonomy" id="89957"/>
    <lineage>
        <taxon>Eukaryota</taxon>
        <taxon>Sar</taxon>
        <taxon>Alveolata</taxon>
        <taxon>Dinophyceae</taxon>
        <taxon>Suessiales</taxon>
        <taxon>Suessiaceae</taxon>
        <taxon>Polarella</taxon>
    </lineage>
</organism>
<feature type="region of interest" description="Disordered" evidence="1">
    <location>
        <begin position="96"/>
        <end position="116"/>
    </location>
</feature>
<feature type="region of interest" description="Disordered" evidence="1">
    <location>
        <begin position="21"/>
        <end position="48"/>
    </location>
</feature>